<comment type="caution">
    <text evidence="6">The sequence shown here is derived from an EMBL/GenBank/DDBJ whole genome shotgun (WGS) entry which is preliminary data.</text>
</comment>
<dbReference type="SUPFAM" id="SSF69255">
    <property type="entry name" value="gp5 N-terminal domain-like"/>
    <property type="match status" value="1"/>
</dbReference>
<dbReference type="InterPro" id="IPR017847">
    <property type="entry name" value="T6SS_RhsGE_Vgr_subset"/>
</dbReference>
<dbReference type="InterPro" id="IPR037026">
    <property type="entry name" value="Vgr_OB-fold_dom_sf"/>
</dbReference>
<dbReference type="NCBIfam" id="TIGR01646">
    <property type="entry name" value="vgr_GE"/>
    <property type="match status" value="1"/>
</dbReference>
<reference evidence="6 7" key="1">
    <citation type="journal article" date="2022" name="Int. J. Syst. Evol. Microbiol.">
        <title>Pseudomonas aegrilactucae sp. nov. and Pseudomonas morbosilactucae sp. nov., pathogens causing bacterial rot of lettuce in Japan.</title>
        <authorList>
            <person name="Sawada H."/>
            <person name="Fujikawa T."/>
            <person name="Satou M."/>
        </authorList>
    </citation>
    <scope>NUCLEOTIDE SEQUENCE [LARGE SCALE GENOMIC DNA]</scope>
    <source>
        <strain evidence="6 7">MAFF 302030</strain>
    </source>
</reference>
<dbReference type="Gene3D" id="2.40.50.230">
    <property type="entry name" value="Gp5 N-terminal domain"/>
    <property type="match status" value="1"/>
</dbReference>
<name>A0A9X1YU21_9PSED</name>
<evidence type="ECO:0000256" key="2">
    <source>
        <dbReference type="ARBA" id="ARBA00005558"/>
    </source>
</evidence>
<sequence length="689" mass="75790">MFAPAGSAYFDLLIPSIRHDFKVLAFDGIEALSSLYAIHIELVSENPNIDLEPLLRQPAFLRFGPKGEGLHGRIEDIAAGASGRRLSHYHLRLVPVLHYLQFSHNQRIFQHQSVPQIVAQVLQGHGIQPDVFAFHVPSAPEREYCTQYAESDFEFIQRLCAEEGIAWHHQHSADNHLLVFSDNQTAFPTLDTTPYQPGSGQVADGPTVKRFAQRFSTRPQAVTRRDYDVQRPNRLLERTHSVVSGPALEDYRYPLPLPTEARGQQQVQRALESHRVDYQLAEGESGQPTLRSGHFFTLSDHPRNACNDLWLLLSVHHRGKQPQVLEEALDTSAPDGFTQGYHNHFSAIPWDVLFRPPLPPRRPVLVSQTARVTGPPGEEIFCDALGRVRVELPWDRTELNSDKSSCWLRVSSSWAGDNFGAVSIPRIGMEVVVTYLEGDPDQPLITGCVANTATPVPYTLPENHSKTVLRSHSTPNSGGYNELMLEDRAGQEKIFLRAQRDLEHLILNDSTTTIGHSRHEQITQDSHSLIGNNRHEQVDGHSSSLIQGNETHTTQGVRNTVIAGHEWLSIDGNASTHVDGSLVLQAGTQARLTAAHVVIDAGTSLTLKAGGQHLVINPGGIFSSEPVVLGGAPMAGVAPQQALESLAGAPQAIIDNPLSIMSASKQQAVDFCPLCEACRNGLCDLGERA</sequence>
<dbReference type="Pfam" id="PF04717">
    <property type="entry name" value="Phage_base_V"/>
    <property type="match status" value="1"/>
</dbReference>
<dbReference type="InterPro" id="IPR050708">
    <property type="entry name" value="T6SS_VgrG/RHS"/>
</dbReference>
<dbReference type="RefSeq" id="WP_268264197.1">
    <property type="nucleotide sequence ID" value="NZ_JALQCW010000003.1"/>
</dbReference>
<evidence type="ECO:0000259" key="5">
    <source>
        <dbReference type="Pfam" id="PF22178"/>
    </source>
</evidence>
<proteinExistence type="inferred from homology"/>
<dbReference type="AlphaFoldDB" id="A0A9X1YU21"/>
<dbReference type="Pfam" id="PF05954">
    <property type="entry name" value="Phage_GPD"/>
    <property type="match status" value="1"/>
</dbReference>
<dbReference type="PANTHER" id="PTHR32305:SF15">
    <property type="entry name" value="PROTEIN RHSA-RELATED"/>
    <property type="match status" value="1"/>
</dbReference>
<evidence type="ECO:0000313" key="6">
    <source>
        <dbReference type="EMBL" id="MCK9796360.1"/>
    </source>
</evidence>
<evidence type="ECO:0000259" key="4">
    <source>
        <dbReference type="Pfam" id="PF04717"/>
    </source>
</evidence>
<gene>
    <name evidence="6" type="primary">vgrG</name>
    <name evidence="6" type="ORF">M1B34_00990</name>
</gene>
<dbReference type="SUPFAM" id="SSF69279">
    <property type="entry name" value="Phage tail proteins"/>
    <property type="match status" value="2"/>
</dbReference>
<dbReference type="PANTHER" id="PTHR32305">
    <property type="match status" value="1"/>
</dbReference>
<dbReference type="GO" id="GO:0005576">
    <property type="term" value="C:extracellular region"/>
    <property type="evidence" value="ECO:0007669"/>
    <property type="project" value="UniProtKB-SubCell"/>
</dbReference>
<comment type="subcellular location">
    <subcellularLocation>
        <location evidence="1">Secreted</location>
    </subcellularLocation>
</comment>
<reference evidence="6 7" key="2">
    <citation type="journal article" date="2023" name="Plant Pathol.">
        <title>Dismantling and reorganizing Pseudomonas marginalis sensu#lato.</title>
        <authorList>
            <person name="Sawada H."/>
            <person name="Fujikawa T."/>
            <person name="Satou M."/>
        </authorList>
    </citation>
    <scope>NUCLEOTIDE SEQUENCE [LARGE SCALE GENOMIC DNA]</scope>
    <source>
        <strain evidence="6 7">MAFF 302030</strain>
    </source>
</reference>
<dbReference type="Gene3D" id="3.55.50.10">
    <property type="entry name" value="Baseplate protein-like domains"/>
    <property type="match status" value="1"/>
</dbReference>
<organism evidence="6 7">
    <name type="scientific">Pseudomonas morbosilactucae</name>
    <dbReference type="NCBI Taxonomy" id="2938197"/>
    <lineage>
        <taxon>Bacteria</taxon>
        <taxon>Pseudomonadati</taxon>
        <taxon>Pseudomonadota</taxon>
        <taxon>Gammaproteobacteria</taxon>
        <taxon>Pseudomonadales</taxon>
        <taxon>Pseudomonadaceae</taxon>
        <taxon>Pseudomonas</taxon>
    </lineage>
</organism>
<dbReference type="EMBL" id="JALQCW010000003">
    <property type="protein sequence ID" value="MCK9796360.1"/>
    <property type="molecule type" value="Genomic_DNA"/>
</dbReference>
<dbReference type="Gene3D" id="4.10.220.110">
    <property type="match status" value="1"/>
</dbReference>
<dbReference type="InterPro" id="IPR006531">
    <property type="entry name" value="Gp5/Vgr_OB"/>
</dbReference>
<protein>
    <submittedName>
        <fullName evidence="6">Type VI secretion system tip protein VgrG</fullName>
    </submittedName>
</protein>
<evidence type="ECO:0000256" key="1">
    <source>
        <dbReference type="ARBA" id="ARBA00004613"/>
    </source>
</evidence>
<dbReference type="InterPro" id="IPR006533">
    <property type="entry name" value="T6SS_Vgr_RhsGE"/>
</dbReference>
<dbReference type="Proteomes" id="UP001155059">
    <property type="component" value="Unassembled WGS sequence"/>
</dbReference>
<accession>A0A9X1YU21</accession>
<dbReference type="NCBIfam" id="TIGR03361">
    <property type="entry name" value="VI_Rhs_Vgr"/>
    <property type="match status" value="1"/>
</dbReference>
<keyword evidence="3" id="KW-0964">Secreted</keyword>
<evidence type="ECO:0000256" key="3">
    <source>
        <dbReference type="ARBA" id="ARBA00022525"/>
    </source>
</evidence>
<dbReference type="SUPFAM" id="SSF69349">
    <property type="entry name" value="Phage fibre proteins"/>
    <property type="match status" value="1"/>
</dbReference>
<evidence type="ECO:0000313" key="7">
    <source>
        <dbReference type="Proteomes" id="UP001155059"/>
    </source>
</evidence>
<dbReference type="InterPro" id="IPR054030">
    <property type="entry name" value="Gp5_Vgr_C"/>
</dbReference>
<dbReference type="Gene3D" id="2.30.110.50">
    <property type="match status" value="1"/>
</dbReference>
<comment type="similarity">
    <text evidence="2">Belongs to the VgrG protein family.</text>
</comment>
<feature type="domain" description="Gp5/Type VI secretion system Vgr protein OB-fold" evidence="4">
    <location>
        <begin position="383"/>
        <end position="449"/>
    </location>
</feature>
<feature type="domain" description="Gp5/Type VI secretion system Vgr C-terminal trimerisation" evidence="5">
    <location>
        <begin position="468"/>
        <end position="578"/>
    </location>
</feature>
<dbReference type="Pfam" id="PF22178">
    <property type="entry name" value="Gp5_trimer_C"/>
    <property type="match status" value="1"/>
</dbReference>